<sequence length="448" mass="48406">MSPEDLGKMISITSTALFEKIAPCFASWSSRTTDGQKSTEVTSVPGGANLSAIVLQQAKLAVEEIHQANVAQANLLLEREKWERTDVPAHFESRVLSKFLPDGHELEDGSTSGEDQQQQGKGRRYLVLPEDQGSFLVVPAGLGILELMAVYLDVARALPQLATDAAVRLTSMLRLASGQIEKLLLEGQAVSSGSRKTVTATNLALTYQTIDMMSSVLPLVANTLESVAGSKGGPGIRIVLEDLLYRLKAEMSEHKGNLMRKLGDILVERFDHHCAKWLSAEKASRAGQRTGPNENVLKIVNDVSSMHRVLMKSLSPKCVELIFSRVFVDFGSRFEARLLKEKDKVDDTTVLESWRTSILADLGQMVVKLRPIADIRARMEACVKEMLSVTDRILPPKDGEPPSGDILQLLDQAGDGPKSTSSSEEEAPADASTTPPAAAPAAAPAAGD</sequence>
<dbReference type="GO" id="GO:0005829">
    <property type="term" value="C:cytosol"/>
    <property type="evidence" value="ECO:0007669"/>
    <property type="project" value="GOC"/>
</dbReference>
<dbReference type="GO" id="GO:0006896">
    <property type="term" value="P:Golgi to vacuole transport"/>
    <property type="evidence" value="ECO:0007669"/>
    <property type="project" value="TreeGrafter"/>
</dbReference>
<evidence type="ECO:0000256" key="1">
    <source>
        <dbReference type="ARBA" id="ARBA00004601"/>
    </source>
</evidence>
<feature type="region of interest" description="Disordered" evidence="7">
    <location>
        <begin position="102"/>
        <end position="122"/>
    </location>
</feature>
<evidence type="ECO:0000313" key="10">
    <source>
        <dbReference type="Proteomes" id="UP000572268"/>
    </source>
</evidence>
<feature type="domain" description="Vacuolar protein sorting-associated protein 54 C-terminal" evidence="8">
    <location>
        <begin position="134"/>
        <end position="269"/>
    </location>
</feature>
<dbReference type="GO" id="GO:0019905">
    <property type="term" value="F:syntaxin binding"/>
    <property type="evidence" value="ECO:0007669"/>
    <property type="project" value="TreeGrafter"/>
</dbReference>
<evidence type="ECO:0000256" key="4">
    <source>
        <dbReference type="ARBA" id="ARBA00022927"/>
    </source>
</evidence>
<organism evidence="9 10">
    <name type="scientific">Perkinsus olseni</name>
    <name type="common">Perkinsus atlanticus</name>
    <dbReference type="NCBI Taxonomy" id="32597"/>
    <lineage>
        <taxon>Eukaryota</taxon>
        <taxon>Sar</taxon>
        <taxon>Alveolata</taxon>
        <taxon>Perkinsozoa</taxon>
        <taxon>Perkinsea</taxon>
        <taxon>Perkinsida</taxon>
        <taxon>Perkinsidae</taxon>
        <taxon>Perkinsus</taxon>
    </lineage>
</organism>
<keyword evidence="5" id="KW-0333">Golgi apparatus</keyword>
<feature type="region of interest" description="Disordered" evidence="7">
    <location>
        <begin position="392"/>
        <end position="448"/>
    </location>
</feature>
<keyword evidence="6" id="KW-0175">Coiled coil</keyword>
<comment type="similarity">
    <text evidence="2">Belongs to the VPS54 family.</text>
</comment>
<keyword evidence="3" id="KW-0813">Transport</keyword>
<dbReference type="InterPro" id="IPR012501">
    <property type="entry name" value="Vps54_C"/>
</dbReference>
<dbReference type="InterPro" id="IPR039745">
    <property type="entry name" value="Vps54"/>
</dbReference>
<proteinExistence type="inferred from homology"/>
<evidence type="ECO:0000256" key="2">
    <source>
        <dbReference type="ARBA" id="ARBA00009150"/>
    </source>
</evidence>
<dbReference type="GO" id="GO:0000938">
    <property type="term" value="C:GARP complex"/>
    <property type="evidence" value="ECO:0007669"/>
    <property type="project" value="InterPro"/>
</dbReference>
<accession>A0A7J6M633</accession>
<dbReference type="AlphaFoldDB" id="A0A7J6M633"/>
<protein>
    <submittedName>
        <fullName evidence="9">Vacuolar protein sorting-associated protein 54</fullName>
    </submittedName>
</protein>
<name>A0A7J6M633_PEROL</name>
<evidence type="ECO:0000259" key="8">
    <source>
        <dbReference type="Pfam" id="PF07928"/>
    </source>
</evidence>
<gene>
    <name evidence="9" type="primary">VPS54</name>
    <name evidence="9" type="ORF">FOL46_002750</name>
</gene>
<evidence type="ECO:0000256" key="6">
    <source>
        <dbReference type="ARBA" id="ARBA00023054"/>
    </source>
</evidence>
<dbReference type="GO" id="GO:0015031">
    <property type="term" value="P:protein transport"/>
    <property type="evidence" value="ECO:0007669"/>
    <property type="project" value="UniProtKB-KW"/>
</dbReference>
<evidence type="ECO:0000256" key="5">
    <source>
        <dbReference type="ARBA" id="ARBA00023034"/>
    </source>
</evidence>
<dbReference type="PANTHER" id="PTHR12965:SF0">
    <property type="entry name" value="VACUOLAR PROTEIN SORTING-ASSOCIATED PROTEIN 54"/>
    <property type="match status" value="1"/>
</dbReference>
<evidence type="ECO:0000256" key="7">
    <source>
        <dbReference type="SAM" id="MobiDB-lite"/>
    </source>
</evidence>
<comment type="subcellular location">
    <subcellularLocation>
        <location evidence="1">Golgi apparatus</location>
        <location evidence="1">trans-Golgi network</location>
    </subcellularLocation>
</comment>
<dbReference type="Pfam" id="PF07928">
    <property type="entry name" value="Vps54"/>
    <property type="match status" value="1"/>
</dbReference>
<dbReference type="GO" id="GO:0042147">
    <property type="term" value="P:retrograde transport, endosome to Golgi"/>
    <property type="evidence" value="ECO:0007669"/>
    <property type="project" value="InterPro"/>
</dbReference>
<dbReference type="Proteomes" id="UP000572268">
    <property type="component" value="Unassembled WGS sequence"/>
</dbReference>
<evidence type="ECO:0000256" key="3">
    <source>
        <dbReference type="ARBA" id="ARBA00022448"/>
    </source>
</evidence>
<reference evidence="9 10" key="1">
    <citation type="submission" date="2020-04" db="EMBL/GenBank/DDBJ databases">
        <title>Perkinsus olseni comparative genomics.</title>
        <authorList>
            <person name="Bogema D.R."/>
        </authorList>
    </citation>
    <scope>NUCLEOTIDE SEQUENCE [LARGE SCALE GENOMIC DNA]</scope>
    <source>
        <strain evidence="9">ATCC PRA-31</strain>
    </source>
</reference>
<dbReference type="PANTHER" id="PTHR12965">
    <property type="entry name" value="VACUOLAR PROTEIN SORTING 54"/>
    <property type="match status" value="1"/>
</dbReference>
<comment type="caution">
    <text evidence="9">The sequence shown here is derived from an EMBL/GenBank/DDBJ whole genome shotgun (WGS) entry which is preliminary data.</text>
</comment>
<dbReference type="EMBL" id="JABANN010000191">
    <property type="protein sequence ID" value="KAF4667028.1"/>
    <property type="molecule type" value="Genomic_DNA"/>
</dbReference>
<feature type="compositionally biased region" description="Low complexity" evidence="7">
    <location>
        <begin position="429"/>
        <end position="448"/>
    </location>
</feature>
<evidence type="ECO:0000313" key="9">
    <source>
        <dbReference type="EMBL" id="KAF4667028.1"/>
    </source>
</evidence>
<keyword evidence="4" id="KW-0653">Protein transport</keyword>
<feature type="compositionally biased region" description="Polar residues" evidence="7">
    <location>
        <begin position="109"/>
        <end position="120"/>
    </location>
</feature>